<proteinExistence type="predicted"/>
<feature type="compositionally biased region" description="Basic and acidic residues" evidence="1">
    <location>
        <begin position="27"/>
        <end position="42"/>
    </location>
</feature>
<keyword evidence="3" id="KW-1185">Reference proteome</keyword>
<accession>A0ABU2ZAK9</accession>
<evidence type="ECO:0008006" key="4">
    <source>
        <dbReference type="Google" id="ProtNLM"/>
    </source>
</evidence>
<name>A0ABU2ZAK9_9ACTN</name>
<dbReference type="Proteomes" id="UP001180737">
    <property type="component" value="Unassembled WGS sequence"/>
</dbReference>
<feature type="region of interest" description="Disordered" evidence="1">
    <location>
        <begin position="27"/>
        <end position="46"/>
    </location>
</feature>
<organism evidence="2 3">
    <name type="scientific">Streptomyces gottesmaniae</name>
    <dbReference type="NCBI Taxonomy" id="3075518"/>
    <lineage>
        <taxon>Bacteria</taxon>
        <taxon>Bacillati</taxon>
        <taxon>Actinomycetota</taxon>
        <taxon>Actinomycetes</taxon>
        <taxon>Kitasatosporales</taxon>
        <taxon>Streptomycetaceae</taxon>
        <taxon>Streptomyces</taxon>
    </lineage>
</organism>
<gene>
    <name evidence="2" type="ORF">RM704_39195</name>
</gene>
<evidence type="ECO:0000313" key="2">
    <source>
        <dbReference type="EMBL" id="MDT0573405.1"/>
    </source>
</evidence>
<evidence type="ECO:0000256" key="1">
    <source>
        <dbReference type="SAM" id="MobiDB-lite"/>
    </source>
</evidence>
<evidence type="ECO:0000313" key="3">
    <source>
        <dbReference type="Proteomes" id="UP001180737"/>
    </source>
</evidence>
<protein>
    <recommendedName>
        <fullName evidence="4">Transposase</fullName>
    </recommendedName>
</protein>
<dbReference type="EMBL" id="JAVRFJ010000050">
    <property type="protein sequence ID" value="MDT0573405.1"/>
    <property type="molecule type" value="Genomic_DNA"/>
</dbReference>
<dbReference type="RefSeq" id="WP_192829582.1">
    <property type="nucleotide sequence ID" value="NZ_JAVRFJ010000050.1"/>
</dbReference>
<comment type="caution">
    <text evidence="2">The sequence shown here is derived from an EMBL/GenBank/DDBJ whole genome shotgun (WGS) entry which is preliminary data.</text>
</comment>
<reference evidence="2" key="1">
    <citation type="submission" date="2024-05" db="EMBL/GenBank/DDBJ databases">
        <title>30 novel species of actinomycetes from the DSMZ collection.</title>
        <authorList>
            <person name="Nouioui I."/>
        </authorList>
    </citation>
    <scope>NUCLEOTIDE SEQUENCE</scope>
    <source>
        <strain evidence="2">DSM 3412</strain>
    </source>
</reference>
<sequence>MTALLVYVAERIVIPVTTLCGIDPEPCDAREFGEDSAGHGEADVGTLPAGEVAQRLGDMRLQADHADRGKLSALGNRLTVDTSLPTAP</sequence>